<dbReference type="RefSeq" id="WP_302035502.1">
    <property type="nucleotide sequence ID" value="NZ_JAUKPO010000001.1"/>
</dbReference>
<accession>A0ABT8R059</accession>
<evidence type="ECO:0000313" key="4">
    <source>
        <dbReference type="Proteomes" id="UP001168528"/>
    </source>
</evidence>
<protein>
    <submittedName>
        <fullName evidence="3">YtxH domain-containing protein</fullName>
    </submittedName>
</protein>
<sequence>MNNQKTLLSFVLGAAAGVAAGMLLAPSTGSDTRKKIVDTANSLKNDLGGQFGDTINKFSEITDSALATITSYTGKKGGKTGTTAGPNKTTTTTSTPSPNPTGQL</sequence>
<proteinExistence type="predicted"/>
<dbReference type="EMBL" id="JAUKPO010000001">
    <property type="protein sequence ID" value="MDO1444698.1"/>
    <property type="molecule type" value="Genomic_DNA"/>
</dbReference>
<keyword evidence="4" id="KW-1185">Reference proteome</keyword>
<feature type="chain" id="PRO_5047453357" evidence="2">
    <location>
        <begin position="21"/>
        <end position="104"/>
    </location>
</feature>
<gene>
    <name evidence="3" type="ORF">Q0590_00475</name>
</gene>
<dbReference type="Proteomes" id="UP001168528">
    <property type="component" value="Unassembled WGS sequence"/>
</dbReference>
<feature type="signal peptide" evidence="2">
    <location>
        <begin position="1"/>
        <end position="20"/>
    </location>
</feature>
<dbReference type="Pfam" id="PF12732">
    <property type="entry name" value="YtxH"/>
    <property type="match status" value="1"/>
</dbReference>
<evidence type="ECO:0000256" key="1">
    <source>
        <dbReference type="SAM" id="MobiDB-lite"/>
    </source>
</evidence>
<name>A0ABT8R059_9BACT</name>
<keyword evidence="2" id="KW-0732">Signal</keyword>
<feature type="region of interest" description="Disordered" evidence="1">
    <location>
        <begin position="72"/>
        <end position="104"/>
    </location>
</feature>
<evidence type="ECO:0000256" key="2">
    <source>
        <dbReference type="SAM" id="SignalP"/>
    </source>
</evidence>
<organism evidence="3 4">
    <name type="scientific">Rhodocytophaga aerolata</name>
    <dbReference type="NCBI Taxonomy" id="455078"/>
    <lineage>
        <taxon>Bacteria</taxon>
        <taxon>Pseudomonadati</taxon>
        <taxon>Bacteroidota</taxon>
        <taxon>Cytophagia</taxon>
        <taxon>Cytophagales</taxon>
        <taxon>Rhodocytophagaceae</taxon>
        <taxon>Rhodocytophaga</taxon>
    </lineage>
</organism>
<feature type="compositionally biased region" description="Low complexity" evidence="1">
    <location>
        <begin position="81"/>
        <end position="104"/>
    </location>
</feature>
<dbReference type="InterPro" id="IPR024623">
    <property type="entry name" value="YtxH"/>
</dbReference>
<comment type="caution">
    <text evidence="3">The sequence shown here is derived from an EMBL/GenBank/DDBJ whole genome shotgun (WGS) entry which is preliminary data.</text>
</comment>
<evidence type="ECO:0000313" key="3">
    <source>
        <dbReference type="EMBL" id="MDO1444698.1"/>
    </source>
</evidence>
<reference evidence="3" key="1">
    <citation type="submission" date="2023-07" db="EMBL/GenBank/DDBJ databases">
        <title>The genome sequence of Rhodocytophaga aerolata KACC 12507.</title>
        <authorList>
            <person name="Zhang X."/>
        </authorList>
    </citation>
    <scope>NUCLEOTIDE SEQUENCE</scope>
    <source>
        <strain evidence="3">KACC 12507</strain>
    </source>
</reference>